<dbReference type="AlphaFoldDB" id="A0A4Q7VJ94"/>
<evidence type="ECO:0000313" key="2">
    <source>
        <dbReference type="Proteomes" id="UP000293562"/>
    </source>
</evidence>
<proteinExistence type="predicted"/>
<dbReference type="Proteomes" id="UP000293562">
    <property type="component" value="Unassembled WGS sequence"/>
</dbReference>
<evidence type="ECO:0000313" key="1">
    <source>
        <dbReference type="EMBL" id="RZT96233.1"/>
    </source>
</evidence>
<name>A0A4Q7VJ94_9BACT</name>
<protein>
    <recommendedName>
        <fullName evidence="3">Haloacid dehalogenase-like hydrolase</fullName>
    </recommendedName>
</protein>
<comment type="caution">
    <text evidence="1">The sequence shown here is derived from an EMBL/GenBank/DDBJ whole genome shotgun (WGS) entry which is preliminary data.</text>
</comment>
<accession>A0A4Q7VJ94</accession>
<sequence>MQLNLLLRFKLQLNNSSLKFGIMKKNILFVLIAISTLVSSSNPGHSENKKTIKKYLSSWNETRIDTTFSINILVDYVKKVTGSGSDAVPEDDRIAVFDMDGTLACERPFSMELYFAYDLAFGRIPNCSDSVKQLQGAVLNAFNGYLPGSIVSDSIVALTTRNTRTIVNSCIPKENPEDRVLSKQFYQPMIELIHYLLVNKFQIYIVSGSSQQFIWGIVKNVETLNQLPPSHIIGSLQKYKTITHLKGKGPEFYIDSENFLSNVSSGKAINIYNRIGKKPILAFGNTVNDFDMFSLTSSNTKHPTLCVLINHDSDSMEEAYPAYKTSYKVCENWNQEPYCSQNWSFDIFKEIMNKQGWYIANMSECFKYNSVFIK</sequence>
<dbReference type="EMBL" id="SHKN01000001">
    <property type="protein sequence ID" value="RZT96233.1"/>
    <property type="molecule type" value="Genomic_DNA"/>
</dbReference>
<organism evidence="1 2">
    <name type="scientific">Ancylomarina subtilis</name>
    <dbReference type="NCBI Taxonomy" id="1639035"/>
    <lineage>
        <taxon>Bacteria</taxon>
        <taxon>Pseudomonadati</taxon>
        <taxon>Bacteroidota</taxon>
        <taxon>Bacteroidia</taxon>
        <taxon>Marinilabiliales</taxon>
        <taxon>Marinifilaceae</taxon>
        <taxon>Ancylomarina</taxon>
    </lineage>
</organism>
<keyword evidence="2" id="KW-1185">Reference proteome</keyword>
<dbReference type="CDD" id="cd01427">
    <property type="entry name" value="HAD_like"/>
    <property type="match status" value="1"/>
</dbReference>
<dbReference type="InterPro" id="IPR023214">
    <property type="entry name" value="HAD_sf"/>
</dbReference>
<dbReference type="Gene3D" id="3.40.50.1000">
    <property type="entry name" value="HAD superfamily/HAD-like"/>
    <property type="match status" value="1"/>
</dbReference>
<dbReference type="InterPro" id="IPR036412">
    <property type="entry name" value="HAD-like_sf"/>
</dbReference>
<reference evidence="1 2" key="1">
    <citation type="submission" date="2019-02" db="EMBL/GenBank/DDBJ databases">
        <title>Genomic Encyclopedia of Type Strains, Phase IV (KMG-IV): sequencing the most valuable type-strain genomes for metagenomic binning, comparative biology and taxonomic classification.</title>
        <authorList>
            <person name="Goeker M."/>
        </authorList>
    </citation>
    <scope>NUCLEOTIDE SEQUENCE [LARGE SCALE GENOMIC DNA]</scope>
    <source>
        <strain evidence="1 2">DSM 28825</strain>
    </source>
</reference>
<gene>
    <name evidence="1" type="ORF">EV201_0869</name>
</gene>
<evidence type="ECO:0008006" key="3">
    <source>
        <dbReference type="Google" id="ProtNLM"/>
    </source>
</evidence>
<dbReference type="SUPFAM" id="SSF56784">
    <property type="entry name" value="HAD-like"/>
    <property type="match status" value="1"/>
</dbReference>